<proteinExistence type="inferred from homology"/>
<evidence type="ECO:0000313" key="11">
    <source>
        <dbReference type="EMBL" id="SCV00945.1"/>
    </source>
</evidence>
<evidence type="ECO:0000313" key="12">
    <source>
        <dbReference type="Proteomes" id="UP000191024"/>
    </source>
</evidence>
<dbReference type="InterPro" id="IPR018807">
    <property type="entry name" value="YJL171C/Tos1_N"/>
</dbReference>
<dbReference type="PANTHER" id="PTHR31737:SF3">
    <property type="entry name" value="CELL WALL PROTEIN YJL171C"/>
    <property type="match status" value="1"/>
</dbReference>
<evidence type="ECO:0000256" key="2">
    <source>
        <dbReference type="ARBA" id="ARBA00006055"/>
    </source>
</evidence>
<dbReference type="AlphaFoldDB" id="A0A1G4K9Y1"/>
<dbReference type="GO" id="GO:0042973">
    <property type="term" value="F:glucan endo-1,3-beta-D-glucosidase activity"/>
    <property type="evidence" value="ECO:0007669"/>
    <property type="project" value="UniProtKB-EC"/>
</dbReference>
<dbReference type="EMBL" id="LT598469">
    <property type="protein sequence ID" value="SCV00945.1"/>
    <property type="molecule type" value="Genomic_DNA"/>
</dbReference>
<dbReference type="PANTHER" id="PTHR31737">
    <property type="entry name" value="PROTEIN TOS1"/>
    <property type="match status" value="1"/>
</dbReference>
<evidence type="ECO:0000256" key="6">
    <source>
        <dbReference type="ARBA" id="ARBA00023295"/>
    </source>
</evidence>
<evidence type="ECO:0000256" key="5">
    <source>
        <dbReference type="ARBA" id="ARBA00022801"/>
    </source>
</evidence>
<dbReference type="OrthoDB" id="118256at2759"/>
<keyword evidence="5" id="KW-0378">Hydrolase</keyword>
<dbReference type="EC" id="3.2.1.39" evidence="3"/>
<dbReference type="GO" id="GO:0009277">
    <property type="term" value="C:fungal-type cell wall"/>
    <property type="evidence" value="ECO:0007669"/>
    <property type="project" value="TreeGrafter"/>
</dbReference>
<dbReference type="Pfam" id="PF10287">
    <property type="entry name" value="YJL171C_Tos1_C"/>
    <property type="match status" value="1"/>
</dbReference>
<evidence type="ECO:0000259" key="9">
    <source>
        <dbReference type="Pfam" id="PF10287"/>
    </source>
</evidence>
<feature type="chain" id="PRO_5009236420" description="glucan endo-1,3-beta-D-glucosidase" evidence="8">
    <location>
        <begin position="23"/>
        <end position="402"/>
    </location>
</feature>
<feature type="domain" description="Cell wall protein YJL171C/Tos1 C-terminal" evidence="9">
    <location>
        <begin position="111"/>
        <end position="342"/>
    </location>
</feature>
<dbReference type="GO" id="GO:0071555">
    <property type="term" value="P:cell wall organization"/>
    <property type="evidence" value="ECO:0007669"/>
    <property type="project" value="UniProtKB-KW"/>
</dbReference>
<evidence type="ECO:0000256" key="1">
    <source>
        <dbReference type="ARBA" id="ARBA00000382"/>
    </source>
</evidence>
<evidence type="ECO:0000256" key="3">
    <source>
        <dbReference type="ARBA" id="ARBA00012780"/>
    </source>
</evidence>
<sequence>MFFKKSLGLGLALCQLIGKSSGTGSDGVQAYEKVQFSNVGFAGTYTPVKSLKNVDSSKCSCEVSGDVWFSGTNAPMSSGVSVHFRGPLKLHQFAYYTSSNFDVTSNSTSESWSRLAYYDASSQVGENVTFLTAAGDDSPCLGKALTYAASNGTGSASSSTLIASDTLLKSDEEFMIYSNISCPSSSTKKGCGVYRKGIPAFYGFDGETKMFVFEFETPTETQSNSSSFSYYDLPAIWLLNEQIARTSQYPTNSNCSCWASGCGEFDIFEAMNGTEKNNFYSTFHTFQGIEYLGTGIQADGYIPRSTSGTMKGGVVFDSSGNTVVFMSNNTAFDLSIDAGTLNGILSDFNSSASYQTKLATISATAPSTTSKSNALSIFERGHGLLRYYVFIAVTTFTQVFLF</sequence>
<protein>
    <recommendedName>
        <fullName evidence="3">glucan endo-1,3-beta-D-glucosidase</fullName>
        <ecNumber evidence="3">3.2.1.39</ecNumber>
    </recommendedName>
</protein>
<feature type="domain" description="Cell wall protein YJL171C/Tos1 N-terminal" evidence="10">
    <location>
        <begin position="33"/>
        <end position="98"/>
    </location>
</feature>
<comment type="catalytic activity">
    <reaction evidence="1">
        <text>Hydrolysis of (1-&gt;3)-beta-D-glucosidic linkages in (1-&gt;3)-beta-D-glucans.</text>
        <dbReference type="EC" id="3.2.1.39"/>
    </reaction>
</comment>
<feature type="signal peptide" evidence="8">
    <location>
        <begin position="1"/>
        <end position="22"/>
    </location>
</feature>
<keyword evidence="4 8" id="KW-0732">Signal</keyword>
<dbReference type="Proteomes" id="UP000191024">
    <property type="component" value="Chromosome G"/>
</dbReference>
<evidence type="ECO:0000259" key="10">
    <source>
        <dbReference type="Pfam" id="PF10290"/>
    </source>
</evidence>
<accession>A0A1G4K9Y1</accession>
<name>A0A1G4K9Y1_9SACH</name>
<reference evidence="11 12" key="1">
    <citation type="submission" date="2016-03" db="EMBL/GenBank/DDBJ databases">
        <authorList>
            <person name="Devillers H."/>
        </authorList>
    </citation>
    <scope>NUCLEOTIDE SEQUENCE [LARGE SCALE GENOMIC DNA]</scope>
    <source>
        <strain evidence="11">CBS 11717</strain>
    </source>
</reference>
<gene>
    <name evidence="11" type="ORF">LAMI_0G08306G</name>
</gene>
<comment type="similarity">
    <text evidence="2">Belongs to the PGA52 family.</text>
</comment>
<evidence type="ECO:0000256" key="7">
    <source>
        <dbReference type="ARBA" id="ARBA00023316"/>
    </source>
</evidence>
<evidence type="ECO:0000256" key="4">
    <source>
        <dbReference type="ARBA" id="ARBA00022729"/>
    </source>
</evidence>
<keyword evidence="6" id="KW-0326">Glycosidase</keyword>
<keyword evidence="7" id="KW-0961">Cell wall biogenesis/degradation</keyword>
<dbReference type="Pfam" id="PF10290">
    <property type="entry name" value="YJL171C_Tos1_N"/>
    <property type="match status" value="1"/>
</dbReference>
<keyword evidence="12" id="KW-1185">Reference proteome</keyword>
<dbReference type="InterPro" id="IPR018805">
    <property type="entry name" value="YJL171C/Tos1_C"/>
</dbReference>
<organism evidence="11 12">
    <name type="scientific">Lachancea mirantina</name>
    <dbReference type="NCBI Taxonomy" id="1230905"/>
    <lineage>
        <taxon>Eukaryota</taxon>
        <taxon>Fungi</taxon>
        <taxon>Dikarya</taxon>
        <taxon>Ascomycota</taxon>
        <taxon>Saccharomycotina</taxon>
        <taxon>Saccharomycetes</taxon>
        <taxon>Saccharomycetales</taxon>
        <taxon>Saccharomycetaceae</taxon>
        <taxon>Lachancea</taxon>
    </lineage>
</organism>
<evidence type="ECO:0000256" key="8">
    <source>
        <dbReference type="SAM" id="SignalP"/>
    </source>
</evidence>